<feature type="domain" description="DUF5777" evidence="1">
    <location>
        <begin position="33"/>
        <end position="276"/>
    </location>
</feature>
<reference evidence="2 3" key="1">
    <citation type="submission" date="2020-09" db="EMBL/GenBank/DDBJ databases">
        <title>Echinicola sp. CAU 1574 isolated from sand of Sido Beach.</title>
        <authorList>
            <person name="Kim W."/>
        </authorList>
    </citation>
    <scope>NUCLEOTIDE SEQUENCE [LARGE SCALE GENOMIC DNA]</scope>
    <source>
        <strain evidence="2 3">CAU 1574</strain>
    </source>
</reference>
<comment type="caution">
    <text evidence="2">The sequence shown here is derived from an EMBL/GenBank/DDBJ whole genome shotgun (WGS) entry which is preliminary data.</text>
</comment>
<accession>A0ABR9AEQ4</accession>
<dbReference type="Pfam" id="PF19089">
    <property type="entry name" value="DUF5777"/>
    <property type="match status" value="1"/>
</dbReference>
<gene>
    <name evidence="2" type="ORF">IFO69_00090</name>
</gene>
<name>A0ABR9AEQ4_9BACT</name>
<protein>
    <recommendedName>
        <fullName evidence="1">DUF5777 domain-containing protein</fullName>
    </recommendedName>
</protein>
<dbReference type="Proteomes" id="UP000647133">
    <property type="component" value="Unassembled WGS sequence"/>
</dbReference>
<proteinExistence type="predicted"/>
<dbReference type="EMBL" id="JACYTQ010000001">
    <property type="protein sequence ID" value="MBD8487132.1"/>
    <property type="molecule type" value="Genomic_DNA"/>
</dbReference>
<keyword evidence="3" id="KW-1185">Reference proteome</keyword>
<dbReference type="InterPro" id="IPR045916">
    <property type="entry name" value="DUF5777"/>
</dbReference>
<organism evidence="2 3">
    <name type="scientific">Echinicola arenosa</name>
    <dbReference type="NCBI Taxonomy" id="2774144"/>
    <lineage>
        <taxon>Bacteria</taxon>
        <taxon>Pseudomonadati</taxon>
        <taxon>Bacteroidota</taxon>
        <taxon>Cytophagia</taxon>
        <taxon>Cytophagales</taxon>
        <taxon>Cyclobacteriaceae</taxon>
        <taxon>Echinicola</taxon>
    </lineage>
</organism>
<evidence type="ECO:0000313" key="2">
    <source>
        <dbReference type="EMBL" id="MBD8487132.1"/>
    </source>
</evidence>
<evidence type="ECO:0000313" key="3">
    <source>
        <dbReference type="Proteomes" id="UP000647133"/>
    </source>
</evidence>
<sequence length="286" mass="32598">MAYYANPLKAQDSLLDQLESQVQPMDEWVMGTFKGTRLINGHTIETRGEGNLDFMISHRFGRINSGAYNFFGLDEANIRLGLEYAFTDRLTVGVGRNSFQKVYDGFAKYRLLKQQTGAKQVPISMTLYSSMAVNTFKRPELPMTFERRLSYAHQLLLARKFTEGLSLQLMPSYVHQNLVPTNMDKNDLFAVGLGGRLKLTNRTSLNMEYYYRVAPNENDGFYNVVALGFDIETGGHVFQLHLTNAQSMTETGFIPSTTGNFWDGDIHFGFNISRSFQLKKNEKQAW</sequence>
<evidence type="ECO:0000259" key="1">
    <source>
        <dbReference type="Pfam" id="PF19089"/>
    </source>
</evidence>